<dbReference type="EMBL" id="JAGTPG010000002">
    <property type="protein sequence ID" value="MBR8640449.1"/>
    <property type="molecule type" value="Genomic_DNA"/>
</dbReference>
<dbReference type="Proteomes" id="UP000682308">
    <property type="component" value="Unassembled WGS sequence"/>
</dbReference>
<dbReference type="InterPro" id="IPR035992">
    <property type="entry name" value="Ricin_B-like_lectins"/>
</dbReference>
<organism evidence="6 7">
    <name type="scientific">Streptomyces tuirus</name>
    <dbReference type="NCBI Taxonomy" id="68278"/>
    <lineage>
        <taxon>Bacteria</taxon>
        <taxon>Bacillati</taxon>
        <taxon>Actinomycetota</taxon>
        <taxon>Actinomycetes</taxon>
        <taxon>Kitasatosporales</taxon>
        <taxon>Streptomycetaceae</taxon>
        <taxon>Streptomyces</taxon>
    </lineage>
</organism>
<dbReference type="InterPro" id="IPR055372">
    <property type="entry name" value="CBM96"/>
</dbReference>
<keyword evidence="3 4" id="KW-0732">Signal</keyword>
<feature type="signal peptide" evidence="4">
    <location>
        <begin position="1"/>
        <end position="18"/>
    </location>
</feature>
<dbReference type="PROSITE" id="PS50231">
    <property type="entry name" value="RICIN_B_LECTIN"/>
    <property type="match status" value="1"/>
</dbReference>
<feature type="chain" id="PRO_5037920396" evidence="4">
    <location>
        <begin position="19"/>
        <end position="1078"/>
    </location>
</feature>
<name>A0A941FBF6_9ACTN</name>
<evidence type="ECO:0000313" key="7">
    <source>
        <dbReference type="Proteomes" id="UP000682308"/>
    </source>
</evidence>
<evidence type="ECO:0000256" key="1">
    <source>
        <dbReference type="ARBA" id="ARBA00004613"/>
    </source>
</evidence>
<dbReference type="Pfam" id="PF24517">
    <property type="entry name" value="CBM96"/>
    <property type="match status" value="1"/>
</dbReference>
<dbReference type="AlphaFoldDB" id="A0A941FBF6"/>
<protein>
    <submittedName>
        <fullName evidence="6">RICIN domain-containing protein</fullName>
    </submittedName>
</protein>
<dbReference type="CDD" id="cd00161">
    <property type="entry name" value="beta-trefoil_Ricin-like"/>
    <property type="match status" value="1"/>
</dbReference>
<dbReference type="Gene3D" id="3.20.20.80">
    <property type="entry name" value="Glycosidases"/>
    <property type="match status" value="2"/>
</dbReference>
<evidence type="ECO:0000259" key="5">
    <source>
        <dbReference type="SMART" id="SM00458"/>
    </source>
</evidence>
<dbReference type="InterPro" id="IPR017853">
    <property type="entry name" value="GH"/>
</dbReference>
<dbReference type="Gene3D" id="1.20.1270.70">
    <property type="entry name" value="Designed single chain three-helix bundle"/>
    <property type="match status" value="1"/>
</dbReference>
<dbReference type="Pfam" id="PF00652">
    <property type="entry name" value="Ricin_B_lectin"/>
    <property type="match status" value="1"/>
</dbReference>
<dbReference type="NCBIfam" id="NF033679">
    <property type="entry name" value="DNRLRE_dom"/>
    <property type="match status" value="1"/>
</dbReference>
<dbReference type="GO" id="GO:0005576">
    <property type="term" value="C:extracellular region"/>
    <property type="evidence" value="ECO:0007669"/>
    <property type="project" value="UniProtKB-SubCell"/>
</dbReference>
<dbReference type="Gene3D" id="2.80.10.50">
    <property type="match status" value="3"/>
</dbReference>
<comment type="caution">
    <text evidence="6">The sequence shown here is derived from an EMBL/GenBank/DDBJ whole genome shotgun (WGS) entry which is preliminary data.</text>
</comment>
<comment type="subcellular location">
    <subcellularLocation>
        <location evidence="1">Secreted</location>
    </subcellularLocation>
</comment>
<evidence type="ECO:0000256" key="3">
    <source>
        <dbReference type="ARBA" id="ARBA00022729"/>
    </source>
</evidence>
<dbReference type="SUPFAM" id="SSF51445">
    <property type="entry name" value="(Trans)glycosidases"/>
    <property type="match status" value="1"/>
</dbReference>
<accession>A0A941FBF6</accession>
<evidence type="ECO:0000313" key="6">
    <source>
        <dbReference type="EMBL" id="MBR8640449.1"/>
    </source>
</evidence>
<evidence type="ECO:0000256" key="4">
    <source>
        <dbReference type="SAM" id="SignalP"/>
    </source>
</evidence>
<keyword evidence="2" id="KW-0964">Secreted</keyword>
<dbReference type="InterPro" id="IPR000772">
    <property type="entry name" value="Ricin_B_lectin"/>
</dbReference>
<dbReference type="Gene3D" id="2.60.120.260">
    <property type="entry name" value="Galactose-binding domain-like"/>
    <property type="match status" value="1"/>
</dbReference>
<proteinExistence type="predicted"/>
<feature type="domain" description="Ricin B lectin" evidence="5">
    <location>
        <begin position="945"/>
        <end position="1078"/>
    </location>
</feature>
<reference evidence="6 7" key="1">
    <citation type="submission" date="2021-04" db="EMBL/GenBank/DDBJ databases">
        <title>Characterization of the biosynthetic gene cluster of new lipopeptides with antitumor activity in the genome of the marine Streptomyces PHM034.</title>
        <authorList>
            <person name="Ceniceros A."/>
            <person name="Canedo L."/>
            <person name="Mendez C."/>
            <person name="Olano C."/>
            <person name="Schleissner C."/>
            <person name="Cuevas C."/>
            <person name="De La Calle F."/>
            <person name="Salas J.A."/>
        </authorList>
    </citation>
    <scope>NUCLEOTIDE SEQUENCE [LARGE SCALE GENOMIC DNA]</scope>
    <source>
        <strain evidence="6 7">PHM034</strain>
    </source>
</reference>
<sequence>MATSLAGTGLTLATPAAAADFPAIDETLRPSTPTVTPVSEVDTAKTDSDRVTLDVDGKPFFYNGVQLRIDKLRDAWGLSEQEIGNLFKDVKDDGFTVVNVPLYWAEVQPDRSFEPVESTYIQGASSKDTNFVDSPSSKIGYKRGVEDEKQLTYLKYDFSGYTDEEISAAKLRVNLNANAIGDRPFTAKLYGITDDSWDASTMTWAHGAPNHDGHTVTGTEGEDYVLVDSSPSWDRMGKKQAYDFDVSDFVKNSPDKKVSFILQATPTTETDLAVGATIDGAKGTRPPKLFLSDENHYDFSYLDKVLGWAEAAGIKLEFLWYGSDSTGATLDNRVPTYVLRNHKNQYVNADGVIQPVMKKIDDPRYAVYWYHMDKNDLRTRAQEHRALKATMDHVAQYNGAHGDKKTLIGVQVSNEPGVQKFHGTKFTHWRNPETWGAFSRFDSVQAFVDRTMWEFTVNLSNAVKESKYPVWTRVNNYNGTDAPGVEYNEQMRQNGGTSVDFIGLDPYSTSRDRLYRFGHEGRYVTGSNLPMVNENGGDYQDSANLLLASLAGGAFYNVYDYYGPDGHNLYVPKDAAAGDYTPVPRGNYVQDVIDTNHMLLKAARDLATKQPKAAGGTKLQFLNPLAKTAASERATVRALGLSYRTPADGVGIAVEKAGNEIALLSSADATYALHGIGRYGIASVESGRYDGSTWVKSGDVEWSWSDRTITFDIPANGAVRIVTKSTIPATGPDIPFADSSFKATQEAESLSPTSNVGLQQWDDGASNGTWVKVLGTRTGDHVEFTVPRPSQQRDSYQLAVGYRTATGRGIAQASVNGSDVGEPLDMYADNSQWREAVVGDLDFGDASSLKLRFAVAGKNAASSGYQLSFDYLALRDVVDKSALYGLTYDFATEQQSGHSAGWQEFASALEAAKTVLGDGSATQTAVDGAYADLRAAVNGLDRVLTTDVTARHSGKCLDVAGASAADGAEVVQYTCSGAANQRWRLQGTGDGHYRMVAQHSGKCLDVASGSTANGALIVQRTCDGEAGQQWRLQGTGSHLQFIARHSGKCLDVSQASTANSARIQQWDCNDGRHQQWDF</sequence>
<dbReference type="SMART" id="SM00458">
    <property type="entry name" value="RICIN"/>
    <property type="match status" value="1"/>
</dbReference>
<gene>
    <name evidence="6" type="ORF">KEF29_16970</name>
</gene>
<dbReference type="SUPFAM" id="SSF50370">
    <property type="entry name" value="Ricin B-like lectins"/>
    <property type="match status" value="1"/>
</dbReference>
<keyword evidence="7" id="KW-1185">Reference proteome</keyword>
<evidence type="ECO:0000256" key="2">
    <source>
        <dbReference type="ARBA" id="ARBA00022525"/>
    </source>
</evidence>